<dbReference type="Pfam" id="PF01613">
    <property type="entry name" value="Flavin_Reduct"/>
    <property type="match status" value="1"/>
</dbReference>
<accession>A0ABX0JQ00</accession>
<dbReference type="SMART" id="SM00903">
    <property type="entry name" value="Flavin_Reduct"/>
    <property type="match status" value="1"/>
</dbReference>
<sequence>MDAMPAPVDIPHETPERFISAMAKAATGVSVVATWGVAGRAARTISAFASISAEPPVVMVSVRDASPLTRQISANGMFSLSILSPEQRRVAELFGSSSSAEASLDAEAVNWKTDPDHSALYLENSASSFLCDVSEEIVVGTHHLFFGLVRRAIEGNDKALIYHARAYAAPLKL</sequence>
<reference evidence="3 4" key="1">
    <citation type="journal article" date="2020" name="Int. J. Syst. Evol. Microbiol.">
        <title>Novel acetic acid bacteria from cider fermentations: Acetobacter conturbans sp. nov. and Acetobacter fallax sp. nov.</title>
        <authorList>
            <person name="Sombolestani A.S."/>
            <person name="Cleenwerck I."/>
            <person name="Cnockaert M."/>
            <person name="Borremans W."/>
            <person name="Wieme A.D."/>
            <person name="De Vuyst L."/>
            <person name="Vandamme P."/>
        </authorList>
    </citation>
    <scope>NUCLEOTIDE SEQUENCE [LARGE SCALE GENOMIC DNA]</scope>
    <source>
        <strain evidence="3 4">LMG 30640</strain>
    </source>
</reference>
<dbReference type="InterPro" id="IPR012349">
    <property type="entry name" value="Split_barrel_FMN-bd"/>
</dbReference>
<keyword evidence="4" id="KW-1185">Reference proteome</keyword>
<evidence type="ECO:0000259" key="2">
    <source>
        <dbReference type="SMART" id="SM00903"/>
    </source>
</evidence>
<name>A0ABX0JQ00_9PROT</name>
<evidence type="ECO:0000256" key="1">
    <source>
        <dbReference type="ARBA" id="ARBA00023002"/>
    </source>
</evidence>
<protein>
    <recommendedName>
        <fullName evidence="2">Flavin reductase like domain-containing protein</fullName>
    </recommendedName>
</protein>
<proteinExistence type="predicted"/>
<dbReference type="PANTHER" id="PTHR30466">
    <property type="entry name" value="FLAVIN REDUCTASE"/>
    <property type="match status" value="1"/>
</dbReference>
<feature type="domain" description="Flavin reductase like" evidence="2">
    <location>
        <begin position="22"/>
        <end position="169"/>
    </location>
</feature>
<dbReference type="InterPro" id="IPR050268">
    <property type="entry name" value="NADH-dep_flavin_reductase"/>
</dbReference>
<dbReference type="Proteomes" id="UP000635278">
    <property type="component" value="Unassembled WGS sequence"/>
</dbReference>
<dbReference type="Gene3D" id="2.30.110.10">
    <property type="entry name" value="Electron Transport, Fmn-binding Protein, Chain A"/>
    <property type="match status" value="1"/>
</dbReference>
<evidence type="ECO:0000313" key="4">
    <source>
        <dbReference type="Proteomes" id="UP000635278"/>
    </source>
</evidence>
<comment type="caution">
    <text evidence="3">The sequence shown here is derived from an EMBL/GenBank/DDBJ whole genome shotgun (WGS) entry which is preliminary data.</text>
</comment>
<keyword evidence="1" id="KW-0560">Oxidoreductase</keyword>
<organism evidence="3 4">
    <name type="scientific">Acetobacter musti</name>
    <dbReference type="NCBI Taxonomy" id="864732"/>
    <lineage>
        <taxon>Bacteria</taxon>
        <taxon>Pseudomonadati</taxon>
        <taxon>Pseudomonadota</taxon>
        <taxon>Alphaproteobacteria</taxon>
        <taxon>Acetobacterales</taxon>
        <taxon>Acetobacteraceae</taxon>
        <taxon>Acetobacter</taxon>
    </lineage>
</organism>
<evidence type="ECO:0000313" key="3">
    <source>
        <dbReference type="EMBL" id="NHN84853.1"/>
    </source>
</evidence>
<gene>
    <name evidence="3" type="ORF">GOB93_09395</name>
</gene>
<dbReference type="RefSeq" id="WP_173583244.1">
    <property type="nucleotide sequence ID" value="NZ_WOTB01000010.1"/>
</dbReference>
<dbReference type="InterPro" id="IPR002563">
    <property type="entry name" value="Flavin_Rdtase-like_dom"/>
</dbReference>
<dbReference type="SUPFAM" id="SSF50475">
    <property type="entry name" value="FMN-binding split barrel"/>
    <property type="match status" value="1"/>
</dbReference>
<dbReference type="EMBL" id="WOTB01000010">
    <property type="protein sequence ID" value="NHN84853.1"/>
    <property type="molecule type" value="Genomic_DNA"/>
</dbReference>
<dbReference type="PANTHER" id="PTHR30466:SF1">
    <property type="entry name" value="FMN REDUCTASE (NADH) RUTF"/>
    <property type="match status" value="1"/>
</dbReference>